<feature type="region of interest" description="Disordered" evidence="1">
    <location>
        <begin position="531"/>
        <end position="587"/>
    </location>
</feature>
<evidence type="ECO:0008006" key="4">
    <source>
        <dbReference type="Google" id="ProtNLM"/>
    </source>
</evidence>
<dbReference type="EMBL" id="JAFCMP010000157">
    <property type="protein sequence ID" value="KAG5184588.1"/>
    <property type="molecule type" value="Genomic_DNA"/>
</dbReference>
<reference evidence="2" key="1">
    <citation type="submission" date="2021-02" db="EMBL/GenBank/DDBJ databases">
        <title>First Annotated Genome of the Yellow-green Alga Tribonema minus.</title>
        <authorList>
            <person name="Mahan K.M."/>
        </authorList>
    </citation>
    <scope>NUCLEOTIDE SEQUENCE</scope>
    <source>
        <strain evidence="2">UTEX B ZZ1240</strain>
    </source>
</reference>
<feature type="region of interest" description="Disordered" evidence="1">
    <location>
        <begin position="196"/>
        <end position="218"/>
    </location>
</feature>
<feature type="compositionally biased region" description="Basic and acidic residues" evidence="1">
    <location>
        <begin position="559"/>
        <end position="577"/>
    </location>
</feature>
<organism evidence="2 3">
    <name type="scientific">Tribonema minus</name>
    <dbReference type="NCBI Taxonomy" id="303371"/>
    <lineage>
        <taxon>Eukaryota</taxon>
        <taxon>Sar</taxon>
        <taxon>Stramenopiles</taxon>
        <taxon>Ochrophyta</taxon>
        <taxon>PX clade</taxon>
        <taxon>Xanthophyceae</taxon>
        <taxon>Tribonematales</taxon>
        <taxon>Tribonemataceae</taxon>
        <taxon>Tribonema</taxon>
    </lineage>
</organism>
<evidence type="ECO:0000256" key="1">
    <source>
        <dbReference type="SAM" id="MobiDB-lite"/>
    </source>
</evidence>
<feature type="compositionally biased region" description="Low complexity" evidence="1">
    <location>
        <begin position="53"/>
        <end position="64"/>
    </location>
</feature>
<dbReference type="Proteomes" id="UP000664859">
    <property type="component" value="Unassembled WGS sequence"/>
</dbReference>
<protein>
    <recommendedName>
        <fullName evidence="4">TPX2 C-terminal domain-containing protein</fullName>
    </recommendedName>
</protein>
<proteinExistence type="predicted"/>
<feature type="compositionally biased region" description="Low complexity" evidence="1">
    <location>
        <begin position="333"/>
        <end position="356"/>
    </location>
</feature>
<feature type="region of interest" description="Disordered" evidence="1">
    <location>
        <begin position="308"/>
        <end position="389"/>
    </location>
</feature>
<comment type="caution">
    <text evidence="2">The sequence shown here is derived from an EMBL/GenBank/DDBJ whole genome shotgun (WGS) entry which is preliminary data.</text>
</comment>
<accession>A0A835Z1C2</accession>
<gene>
    <name evidence="2" type="ORF">JKP88DRAFT_244598</name>
</gene>
<sequence>MDLAGGDAIPMVPESDTLEKMAVDSEGSCDKENAGAGAVVQVQSSGKEMLAAASSQSAVSQSVSGDLRLRPSNTSAPTGASFNNSTKTRGSIASANRQHGGAASTGSGESGRRALLPETSEEAELKRAALIREQMKAMRRRNEVARVRNEAGVRAPAGAGSGGVSALVGVHTHSDKPLTNPTSPNFKTKNLILRPSRRALPQNQRLGRRPTEPEALSAAAAAAPARAEPYVPKLTVPVAFNLHGAGSGLPLKNNTKRKLPMSYAEKVALEAEELRNYKFKALPFNKKAMGMCGDVGVFRKDFQSKPLTVPKEPKFATDARLRGPPAGASNENLLASQGSIGSSSSAAAAKRAQLRGPTQPVSPKLHTKQRSYAHAAPLSTEERDLEEMKAHPVKGDVKVERLKARIAIEEAAALAAKEVVACPMPDMSAAGFRVHSSNKTPDANPNPSSASTFNFKQVVARPMPDMSAAGFRVHASDRPLTETHEFNMPGMDRHFAAEAELAAKIEAETERAAHDAHFRALQLPNTTFVPQEDKRPEARPATRAVEPAFSSEGRMLQRHQWEAEKAARDKEVEDAKQAEAAARAQKDAEELRMLRLKPASEGGFKFVAKPIDLRPAPVAAAPARRALTQPKSPRFATAARATFRNNAGAAADTQS</sequence>
<evidence type="ECO:0000313" key="2">
    <source>
        <dbReference type="EMBL" id="KAG5184588.1"/>
    </source>
</evidence>
<feature type="compositionally biased region" description="Basic and acidic residues" evidence="1">
    <location>
        <begin position="531"/>
        <end position="540"/>
    </location>
</feature>
<evidence type="ECO:0000313" key="3">
    <source>
        <dbReference type="Proteomes" id="UP000664859"/>
    </source>
</evidence>
<feature type="compositionally biased region" description="Basic and acidic residues" evidence="1">
    <location>
        <begin position="311"/>
        <end position="321"/>
    </location>
</feature>
<feature type="compositionally biased region" description="Polar residues" evidence="1">
    <location>
        <begin position="71"/>
        <end position="97"/>
    </location>
</feature>
<feature type="compositionally biased region" description="Basic and acidic residues" evidence="1">
    <location>
        <begin position="380"/>
        <end position="389"/>
    </location>
</feature>
<name>A0A835Z1C2_9STRA</name>
<keyword evidence="3" id="KW-1185">Reference proteome</keyword>
<dbReference type="AlphaFoldDB" id="A0A835Z1C2"/>
<feature type="region of interest" description="Disordered" evidence="1">
    <location>
        <begin position="53"/>
        <end position="121"/>
    </location>
</feature>